<accession>A0A8C3K9I7</accession>
<reference evidence="1" key="1">
    <citation type="submission" date="2025-08" db="UniProtKB">
        <authorList>
            <consortium name="Ensembl"/>
        </authorList>
    </citation>
    <scope>IDENTIFICATION</scope>
</reference>
<organism evidence="1 2">
    <name type="scientific">Calidris pygmaea</name>
    <name type="common">Spoon-billed sandpiper</name>
    <dbReference type="NCBI Taxonomy" id="425635"/>
    <lineage>
        <taxon>Eukaryota</taxon>
        <taxon>Metazoa</taxon>
        <taxon>Chordata</taxon>
        <taxon>Craniata</taxon>
        <taxon>Vertebrata</taxon>
        <taxon>Euteleostomi</taxon>
        <taxon>Archelosauria</taxon>
        <taxon>Archosauria</taxon>
        <taxon>Dinosauria</taxon>
        <taxon>Saurischia</taxon>
        <taxon>Theropoda</taxon>
        <taxon>Coelurosauria</taxon>
        <taxon>Aves</taxon>
        <taxon>Neognathae</taxon>
        <taxon>Neoaves</taxon>
        <taxon>Charadriiformes</taxon>
        <taxon>Scolopacidae</taxon>
        <taxon>Calidris</taxon>
    </lineage>
</organism>
<dbReference type="AlphaFoldDB" id="A0A8C3K9I7"/>
<name>A0A8C3K9I7_9CHAR</name>
<dbReference type="Proteomes" id="UP000694419">
    <property type="component" value="Unplaced"/>
</dbReference>
<sequence length="106" mass="11495">ALERIQEGKNLINDGMVIQCKEETALMLAGSLELSPQVSSLNCGMCPGACEPQQMQGEMENATWNLLGLPLSEFHISLGKSDQSLENSLFCGGYLCFAIRNLVSDL</sequence>
<keyword evidence="2" id="KW-1185">Reference proteome</keyword>
<protein>
    <submittedName>
        <fullName evidence="1">Uncharacterized protein</fullName>
    </submittedName>
</protein>
<proteinExistence type="predicted"/>
<dbReference type="Ensembl" id="ENSCPGT00000021434.1">
    <property type="protein sequence ID" value="ENSCPGP00000019583.1"/>
    <property type="gene ID" value="ENSCPGG00000013713.1"/>
</dbReference>
<evidence type="ECO:0000313" key="2">
    <source>
        <dbReference type="Proteomes" id="UP000694419"/>
    </source>
</evidence>
<evidence type="ECO:0000313" key="1">
    <source>
        <dbReference type="Ensembl" id="ENSCPGP00000019583.1"/>
    </source>
</evidence>
<reference evidence="1" key="2">
    <citation type="submission" date="2025-09" db="UniProtKB">
        <authorList>
            <consortium name="Ensembl"/>
        </authorList>
    </citation>
    <scope>IDENTIFICATION</scope>
</reference>